<feature type="domain" description="Alpha-2-macroglobulin" evidence="1">
    <location>
        <begin position="1060"/>
        <end position="1148"/>
    </location>
</feature>
<dbReference type="InterPro" id="IPR001599">
    <property type="entry name" value="Macroglobln_a2"/>
</dbReference>
<sequence length="1435" mass="155054">TRVQCRIEANTRARGGDTLGEAITWAIDVAPPRLLSSWPPVTRARPDDTGAGPLFWKLDTGARPSIFDPWHDPVVLVFDRIPDPAAWRRLRLNGPEGEVPLVEATLDPQLWQAIGNEADPAHAIAVRSREPLQPGSSYQLAVPEDLPFPGCELTLDSPITIEIPTPSDPRILGARGSAEGVFLYPTNPIDPDSLSARLQLTPDPGDWTVHTPWRGATGQLESEETNAIWIEGSFPAGESVEVRVLPGLRDAFGLAAMRPFVFQVQIPHRDAALTLAPSSGALLAGGAEYLRLTARNVGPVRVRAAWVRSAEMPIAYSNAASQALAHQRATLPWQDRWDIDEVWDPGIADDETHAHDLRLGEIPNPPRDVQALWVEAIAEPIYGRGSARDSLRAAARVELATIGLSCALGERHGLLWATDLSSGQPLARADIALHKKVEPEDAVPAALDPVWNGKTDEDGLVWIPGSVQLDSLGIELAMVQVPGRRGWLALPHGPNPEPGDDVRAAMVVDRSELHPGDRLLWKAWVRRVDRDGLSRVALSRISVTFQGQGWSAEQKRPLDLTGSATGSYSIPASAPAGPLLALIRDPQTGRVLGELPLTVEATPGLALATSLTPSAKRVLSGNDVDLRAAVTRRGGTPLGPMPLEWSIESAPWSWAPAGWEAFRFHDPWLEAAGISPERAPERLDQDGVAAWRISTRPRDRESDLRISATVRPRDLTDPALTARCSFGVLCASTRVGVRAVQDRPEHRGAAAWEWVVVDTSGAIVAGAEVEATVTRLLDPFDGEGESIERAARSGELRESEPVYRRTLVSTTDPQTLAFSKPVAGRYALHLQLAEGAKARAAALSAEPRPPVPREKSATMVIEPGDDSITLPNTPASGAQTLLVLHDRDLIRARSTFLRGFPTIAIPTRDLLPPSVGITALQIGTLPRANAQGARPILPAFSVGTTAAPIPLDRLRPRIAIVPRSVEGDTISVEITARASNGRPTPGEVVLGIYDADESDPLATWNDPLAALLADRGRPIFWADTRNQLALSGEEPSLDLDFDLGTATDSSLAAAVPRARALYWTPALPLGSDGRVVAHIPVGPRAHRYRLSAIVTTPENEIGVAEADLSGAPAARLVTQLPEEIRVGDRVSLPISVRNRTDQSLSVWLGANLTGGRIEGATEANEKLDPHALRTVYLPITAPQPGTISLELALRTGSSDGPLLDQRRVTITAARPVLTERRIERGSTTGRTETRIDLEDPLLQEAGSLQIVLAPSLAVELRDPLLDLVRSDIPGREAEITRLRAAEGLLELNEKLFDVPPEAELRRDIADRLDLLDAAPALPSDPETAAYLDAYALWTLGELAAHGHRIDADLMSRTERRMADWRAHGFESGPTKRDLALGAFQIWVRLTYGRTEPQADEIQLGQLLARSEELGVVGKLYAALALDRYAQLPRTP</sequence>
<evidence type="ECO:0000313" key="2">
    <source>
        <dbReference type="EMBL" id="MCA9728490.1"/>
    </source>
</evidence>
<accession>A0A956LZ92</accession>
<dbReference type="GO" id="GO:0004866">
    <property type="term" value="F:endopeptidase inhibitor activity"/>
    <property type="evidence" value="ECO:0007669"/>
    <property type="project" value="InterPro"/>
</dbReference>
<reference evidence="2" key="2">
    <citation type="journal article" date="2021" name="Microbiome">
        <title>Successional dynamics and alternative stable states in a saline activated sludge microbial community over 9 years.</title>
        <authorList>
            <person name="Wang Y."/>
            <person name="Ye J."/>
            <person name="Ju F."/>
            <person name="Liu L."/>
            <person name="Boyd J.A."/>
            <person name="Deng Y."/>
            <person name="Parks D.H."/>
            <person name="Jiang X."/>
            <person name="Yin X."/>
            <person name="Woodcroft B.J."/>
            <person name="Tyson G.W."/>
            <person name="Hugenholtz P."/>
            <person name="Polz M.F."/>
            <person name="Zhang T."/>
        </authorList>
    </citation>
    <scope>NUCLEOTIDE SEQUENCE</scope>
    <source>
        <strain evidence="2">HKST-UBA01</strain>
    </source>
</reference>
<comment type="caution">
    <text evidence="2">The sequence shown here is derived from an EMBL/GenBank/DDBJ whole genome shotgun (WGS) entry which is preliminary data.</text>
</comment>
<proteinExistence type="predicted"/>
<dbReference type="EMBL" id="JAGQHR010000398">
    <property type="protein sequence ID" value="MCA9728490.1"/>
    <property type="molecule type" value="Genomic_DNA"/>
</dbReference>
<name>A0A956LZ92_UNCEI</name>
<evidence type="ECO:0000259" key="1">
    <source>
        <dbReference type="SMART" id="SM01360"/>
    </source>
</evidence>
<gene>
    <name evidence="2" type="ORF">KC729_12450</name>
</gene>
<reference evidence="2" key="1">
    <citation type="submission" date="2020-04" db="EMBL/GenBank/DDBJ databases">
        <authorList>
            <person name="Zhang T."/>
        </authorList>
    </citation>
    <scope>NUCLEOTIDE SEQUENCE</scope>
    <source>
        <strain evidence="2">HKST-UBA01</strain>
    </source>
</reference>
<evidence type="ECO:0000313" key="3">
    <source>
        <dbReference type="Proteomes" id="UP000697710"/>
    </source>
</evidence>
<dbReference type="SMART" id="SM01360">
    <property type="entry name" value="A2M"/>
    <property type="match status" value="1"/>
</dbReference>
<protein>
    <recommendedName>
        <fullName evidence="1">Alpha-2-macroglobulin domain-containing protein</fullName>
    </recommendedName>
</protein>
<organism evidence="2 3">
    <name type="scientific">Eiseniibacteriota bacterium</name>
    <dbReference type="NCBI Taxonomy" id="2212470"/>
    <lineage>
        <taxon>Bacteria</taxon>
        <taxon>Candidatus Eiseniibacteriota</taxon>
    </lineage>
</organism>
<feature type="non-terminal residue" evidence="2">
    <location>
        <position position="1"/>
    </location>
</feature>
<dbReference type="Proteomes" id="UP000697710">
    <property type="component" value="Unassembled WGS sequence"/>
</dbReference>
<feature type="non-terminal residue" evidence="2">
    <location>
        <position position="1435"/>
    </location>
</feature>